<gene>
    <name evidence="3" type="ORF">CYMTET_6025</name>
</gene>
<feature type="region of interest" description="Disordered" evidence="1">
    <location>
        <begin position="772"/>
        <end position="792"/>
    </location>
</feature>
<dbReference type="InterPro" id="IPR036361">
    <property type="entry name" value="SAP_dom_sf"/>
</dbReference>
<organism evidence="3 4">
    <name type="scientific">Cymbomonas tetramitiformis</name>
    <dbReference type="NCBI Taxonomy" id="36881"/>
    <lineage>
        <taxon>Eukaryota</taxon>
        <taxon>Viridiplantae</taxon>
        <taxon>Chlorophyta</taxon>
        <taxon>Pyramimonadophyceae</taxon>
        <taxon>Pyramimonadales</taxon>
        <taxon>Pyramimonadaceae</taxon>
        <taxon>Cymbomonas</taxon>
    </lineage>
</organism>
<feature type="compositionally biased region" description="Low complexity" evidence="1">
    <location>
        <begin position="772"/>
        <end position="782"/>
    </location>
</feature>
<dbReference type="PANTHER" id="PTHR46599:SF3">
    <property type="entry name" value="PIGGYBAC TRANSPOSABLE ELEMENT-DERIVED PROTEIN 4"/>
    <property type="match status" value="1"/>
</dbReference>
<dbReference type="AlphaFoldDB" id="A0AAE0GYI3"/>
<dbReference type="SUPFAM" id="SSF68906">
    <property type="entry name" value="SAP domain"/>
    <property type="match status" value="1"/>
</dbReference>
<evidence type="ECO:0000313" key="3">
    <source>
        <dbReference type="EMBL" id="KAK3286421.1"/>
    </source>
</evidence>
<reference evidence="3 4" key="1">
    <citation type="journal article" date="2015" name="Genome Biol. Evol.">
        <title>Comparative Genomics of a Bacterivorous Green Alga Reveals Evolutionary Causalities and Consequences of Phago-Mixotrophic Mode of Nutrition.</title>
        <authorList>
            <person name="Burns J.A."/>
            <person name="Paasch A."/>
            <person name="Narechania A."/>
            <person name="Kim E."/>
        </authorList>
    </citation>
    <scope>NUCLEOTIDE SEQUENCE [LARGE SCALE GENOMIC DNA]</scope>
    <source>
        <strain evidence="3 4">PLY_AMNH</strain>
    </source>
</reference>
<evidence type="ECO:0000259" key="2">
    <source>
        <dbReference type="Pfam" id="PF13843"/>
    </source>
</evidence>
<feature type="domain" description="PiggyBac transposable element-derived protein" evidence="2">
    <location>
        <begin position="345"/>
        <end position="724"/>
    </location>
</feature>
<feature type="region of interest" description="Disordered" evidence="1">
    <location>
        <begin position="836"/>
        <end position="855"/>
    </location>
</feature>
<dbReference type="Proteomes" id="UP001190700">
    <property type="component" value="Unassembled WGS sequence"/>
</dbReference>
<keyword evidence="4" id="KW-1185">Reference proteome</keyword>
<accession>A0AAE0GYI3</accession>
<dbReference type="PANTHER" id="PTHR46599">
    <property type="entry name" value="PIGGYBAC TRANSPOSABLE ELEMENT-DERIVED PROTEIN 4"/>
    <property type="match status" value="1"/>
</dbReference>
<evidence type="ECO:0000256" key="1">
    <source>
        <dbReference type="SAM" id="MobiDB-lite"/>
    </source>
</evidence>
<comment type="caution">
    <text evidence="3">The sequence shown here is derived from an EMBL/GenBank/DDBJ whole genome shotgun (WGS) entry which is preliminary data.</text>
</comment>
<dbReference type="Gene3D" id="1.10.720.30">
    <property type="entry name" value="SAP domain"/>
    <property type="match status" value="1"/>
</dbReference>
<name>A0AAE0GYI3_9CHLO</name>
<dbReference type="InterPro" id="IPR029526">
    <property type="entry name" value="PGBD"/>
</dbReference>
<feature type="compositionally biased region" description="Polar residues" evidence="1">
    <location>
        <begin position="89"/>
        <end position="103"/>
    </location>
</feature>
<protein>
    <recommendedName>
        <fullName evidence="2">PiggyBac transposable element-derived protein domain-containing protein</fullName>
    </recommendedName>
</protein>
<feature type="region of interest" description="Disordered" evidence="1">
    <location>
        <begin position="89"/>
        <end position="121"/>
    </location>
</feature>
<dbReference type="EMBL" id="LGRX02001274">
    <property type="protein sequence ID" value="KAK3286421.1"/>
    <property type="molecule type" value="Genomic_DNA"/>
</dbReference>
<proteinExistence type="predicted"/>
<sequence length="886" mass="97999">MASIIHALDLATGSVGAEFFADPQAILAECGEPCEFDDSQPPADLPDVESMLCHEYEEDSSYVPLEAALAQGDLSNTLATTVAETQSVAPANSQITCDPTSPSIPDPGAEKENSPPPSNPVLGYGETVVREPSATVVPVSQQVDTTVKTAVSAPESLVLQDVVNSSDTERAEDMDPVMESVVEQEDMSLGNDTAGGSSEGAVLPTAVAAPDTVTLISDLDQISKLLVKDLKIQCKLRKLAQTGNKHELCAKLHNHIRANPSFTTPAIVFDPSGARVLTQPTPPPSSSTTVPSSVVAPTATAVTPLWVELTVEQAKNLRLRRPEWSGDESGGPSQKLKHLTSKSHPIEFFDMFISPEFRHEVLKNNTNMNAAAKGAGGEHYPKWTPATPAEIDKFIGLLMRNGLAPVPDIRLNWTNPRDDFVYGDERVHGIFARGVHRYKELKAFFHVASPIVEPPKNKPFFKVQNIVDHLVENSKLNWLPGRHLSKDEIDIGFQGRCALKDKIKYKDEGDGFLADCIADHGYMFTCHFRHDPCPTVETNASPLHNRCLYLAEQVSTDWNTIWFDNLFTSKKFLQWLYSRKKLGCGVCRASGRGLPACVVQDVVTRKAELEATVGTIKVARSFDFTTLAFSIYDSKPVHLMSTHHSAIKVIPKTRKVWDAKESRCNDLAYTRLNAIDDYNHHMNGVDICDQLRNQYRMDGAWNRERKWWFPIFKWAVETACSNAFKCYKKIGEREQSTELHSHRSFLSLIAQRLCGADQALALREFNRRKSMSSVGSCGSASVPKQSEPTVRAPRLTPNTVTKWVSRFIGKHPMKEVVKDTHCQVCKYQSKFGSVDTQVTGAKRKDPDGEGNDEEDCDSKVTHASFGCQTCGIWFCGVKCWNAWHGL</sequence>
<dbReference type="Pfam" id="PF13843">
    <property type="entry name" value="DDE_Tnp_1_7"/>
    <property type="match status" value="1"/>
</dbReference>
<evidence type="ECO:0000313" key="4">
    <source>
        <dbReference type="Proteomes" id="UP001190700"/>
    </source>
</evidence>